<dbReference type="AlphaFoldDB" id="A0A7J6WPG7"/>
<comment type="caution">
    <text evidence="2">The sequence shown here is derived from an EMBL/GenBank/DDBJ whole genome shotgun (WGS) entry which is preliminary data.</text>
</comment>
<dbReference type="EMBL" id="JABWDY010012741">
    <property type="protein sequence ID" value="KAF5198853.1"/>
    <property type="molecule type" value="Genomic_DNA"/>
</dbReference>
<reference evidence="2 3" key="1">
    <citation type="submission" date="2020-06" db="EMBL/GenBank/DDBJ databases">
        <title>Transcriptomic and genomic resources for Thalictrum thalictroides and T. hernandezii: Facilitating candidate gene discovery in an emerging model plant lineage.</title>
        <authorList>
            <person name="Arias T."/>
            <person name="Riano-Pachon D.M."/>
            <person name="Di Stilio V.S."/>
        </authorList>
    </citation>
    <scope>NUCLEOTIDE SEQUENCE [LARGE SCALE GENOMIC DNA]</scope>
    <source>
        <strain evidence="3">cv. WT478/WT964</strain>
        <tissue evidence="2">Leaves</tissue>
    </source>
</reference>
<gene>
    <name evidence="2" type="ORF">FRX31_011559</name>
</gene>
<evidence type="ECO:0000313" key="3">
    <source>
        <dbReference type="Proteomes" id="UP000554482"/>
    </source>
</evidence>
<name>A0A7J6WPG7_THATH</name>
<feature type="region of interest" description="Disordered" evidence="1">
    <location>
        <begin position="1"/>
        <end position="133"/>
    </location>
</feature>
<evidence type="ECO:0000313" key="2">
    <source>
        <dbReference type="EMBL" id="KAF5198853.1"/>
    </source>
</evidence>
<feature type="compositionally biased region" description="Basic residues" evidence="1">
    <location>
        <begin position="58"/>
        <end position="69"/>
    </location>
</feature>
<feature type="compositionally biased region" description="Polar residues" evidence="1">
    <location>
        <begin position="121"/>
        <end position="132"/>
    </location>
</feature>
<proteinExistence type="predicted"/>
<accession>A0A7J6WPG7</accession>
<feature type="compositionally biased region" description="Polar residues" evidence="1">
    <location>
        <begin position="7"/>
        <end position="18"/>
    </location>
</feature>
<feature type="compositionally biased region" description="Polar residues" evidence="1">
    <location>
        <begin position="26"/>
        <end position="35"/>
    </location>
</feature>
<keyword evidence="3" id="KW-1185">Reference proteome</keyword>
<evidence type="ECO:0000256" key="1">
    <source>
        <dbReference type="SAM" id="MobiDB-lite"/>
    </source>
</evidence>
<organism evidence="2 3">
    <name type="scientific">Thalictrum thalictroides</name>
    <name type="common">Rue-anemone</name>
    <name type="synonym">Anemone thalictroides</name>
    <dbReference type="NCBI Taxonomy" id="46969"/>
    <lineage>
        <taxon>Eukaryota</taxon>
        <taxon>Viridiplantae</taxon>
        <taxon>Streptophyta</taxon>
        <taxon>Embryophyta</taxon>
        <taxon>Tracheophyta</taxon>
        <taxon>Spermatophyta</taxon>
        <taxon>Magnoliopsida</taxon>
        <taxon>Ranunculales</taxon>
        <taxon>Ranunculaceae</taxon>
        <taxon>Thalictroideae</taxon>
        <taxon>Thalictrum</taxon>
    </lineage>
</organism>
<protein>
    <submittedName>
        <fullName evidence="2">Uncharacterized protein</fullName>
    </submittedName>
</protein>
<dbReference type="Proteomes" id="UP000554482">
    <property type="component" value="Unassembled WGS sequence"/>
</dbReference>
<feature type="compositionally biased region" description="Polar residues" evidence="1">
    <location>
        <begin position="95"/>
        <end position="105"/>
    </location>
</feature>
<feature type="compositionally biased region" description="Basic and acidic residues" evidence="1">
    <location>
        <begin position="106"/>
        <end position="115"/>
    </location>
</feature>
<sequence>MIKEQQQEQSPNATSNVIDSELGFHTPSSSSTKTGRGSAALKDGDNHDDTAANQCSKSMKKSGGSHKRGSLLGLKRDSPNAIGINRETETYEKGSPSQIGRPSPNQDRKATEDNVHGQLDTHGTSNPNQSPSAHIEVSCMGIAGKNGNDVSAGLRLPIDDRSPNSKGKGTEIVAGKGSPNYVGSATGHHGLE</sequence>
<feature type="region of interest" description="Disordered" evidence="1">
    <location>
        <begin position="145"/>
        <end position="192"/>
    </location>
</feature>